<evidence type="ECO:0000256" key="1">
    <source>
        <dbReference type="SAM" id="SignalP"/>
    </source>
</evidence>
<name>A0A0D2BFB3_9EURO</name>
<organism evidence="2 3">
    <name type="scientific">Exophiala spinifera</name>
    <dbReference type="NCBI Taxonomy" id="91928"/>
    <lineage>
        <taxon>Eukaryota</taxon>
        <taxon>Fungi</taxon>
        <taxon>Dikarya</taxon>
        <taxon>Ascomycota</taxon>
        <taxon>Pezizomycotina</taxon>
        <taxon>Eurotiomycetes</taxon>
        <taxon>Chaetothyriomycetidae</taxon>
        <taxon>Chaetothyriales</taxon>
        <taxon>Herpotrichiellaceae</taxon>
        <taxon>Exophiala</taxon>
    </lineage>
</organism>
<dbReference type="AlphaFoldDB" id="A0A0D2BFB3"/>
<dbReference type="GeneID" id="27338858"/>
<reference evidence="2 3" key="1">
    <citation type="submission" date="2015-01" db="EMBL/GenBank/DDBJ databases">
        <title>The Genome Sequence of Exophiala spinifera CBS89968.</title>
        <authorList>
            <consortium name="The Broad Institute Genomics Platform"/>
            <person name="Cuomo C."/>
            <person name="de Hoog S."/>
            <person name="Gorbushina A."/>
            <person name="Stielow B."/>
            <person name="Teixiera M."/>
            <person name="Abouelleil A."/>
            <person name="Chapman S.B."/>
            <person name="Priest M."/>
            <person name="Young S.K."/>
            <person name="Wortman J."/>
            <person name="Nusbaum C."/>
            <person name="Birren B."/>
        </authorList>
    </citation>
    <scope>NUCLEOTIDE SEQUENCE [LARGE SCALE GENOMIC DNA]</scope>
    <source>
        <strain evidence="2 3">CBS 89968</strain>
    </source>
</reference>
<keyword evidence="1" id="KW-0732">Signal</keyword>
<gene>
    <name evidence="2" type="ORF">PV08_11775</name>
</gene>
<evidence type="ECO:0000313" key="3">
    <source>
        <dbReference type="Proteomes" id="UP000053328"/>
    </source>
</evidence>
<dbReference type="Proteomes" id="UP000053328">
    <property type="component" value="Unassembled WGS sequence"/>
</dbReference>
<feature type="signal peptide" evidence="1">
    <location>
        <begin position="1"/>
        <end position="21"/>
    </location>
</feature>
<dbReference type="OrthoDB" id="4154508at2759"/>
<dbReference type="RefSeq" id="XP_016230215.1">
    <property type="nucleotide sequence ID" value="XM_016386083.1"/>
</dbReference>
<evidence type="ECO:0000313" key="2">
    <source>
        <dbReference type="EMBL" id="KIW09999.1"/>
    </source>
</evidence>
<proteinExistence type="predicted"/>
<sequence>MKALNLLFISFGIFAFGTVASEQGDDSNGLEGQHQQTEADENTGDAISNVAATDENPLCHECAKDPGVCCFLACQGDGHCPQRVIDNGWVRGGRKITSWKRRSFLDA</sequence>
<keyword evidence="3" id="KW-1185">Reference proteome</keyword>
<accession>A0A0D2BFB3</accession>
<dbReference type="VEuPathDB" id="FungiDB:PV08_11775"/>
<dbReference type="HOGENOM" id="CLU_185442_0_0_1"/>
<protein>
    <submittedName>
        <fullName evidence="2">Uncharacterized protein</fullName>
    </submittedName>
</protein>
<dbReference type="EMBL" id="KN847501">
    <property type="protein sequence ID" value="KIW09999.1"/>
    <property type="molecule type" value="Genomic_DNA"/>
</dbReference>
<feature type="chain" id="PRO_5002238987" evidence="1">
    <location>
        <begin position="22"/>
        <end position="107"/>
    </location>
</feature>